<gene>
    <name evidence="8" type="ORF">EQU24_14740</name>
</gene>
<dbReference type="InterPro" id="IPR035938">
    <property type="entry name" value="Hemerythrin-like_sf"/>
</dbReference>
<dbReference type="PROSITE" id="PS50887">
    <property type="entry name" value="GGDEF"/>
    <property type="match status" value="1"/>
</dbReference>
<dbReference type="PANTHER" id="PTHR45138:SF9">
    <property type="entry name" value="DIGUANYLATE CYCLASE DGCM-RELATED"/>
    <property type="match status" value="1"/>
</dbReference>
<dbReference type="EC" id="2.7.7.65" evidence="3"/>
<dbReference type="GO" id="GO:0043709">
    <property type="term" value="P:cell adhesion involved in single-species biofilm formation"/>
    <property type="evidence" value="ECO:0007669"/>
    <property type="project" value="TreeGrafter"/>
</dbReference>
<evidence type="ECO:0000313" key="8">
    <source>
        <dbReference type="EMBL" id="QCW83359.1"/>
    </source>
</evidence>
<evidence type="ECO:0000256" key="6">
    <source>
        <dbReference type="ARBA" id="ARBA00034247"/>
    </source>
</evidence>
<dbReference type="InterPro" id="IPR029787">
    <property type="entry name" value="Nucleotide_cyclase"/>
</dbReference>
<comment type="similarity">
    <text evidence="2">Belongs to the hemerythrin family.</text>
</comment>
<dbReference type="SUPFAM" id="SSF55073">
    <property type="entry name" value="Nucleotide cyclase"/>
    <property type="match status" value="1"/>
</dbReference>
<evidence type="ECO:0000256" key="5">
    <source>
        <dbReference type="ARBA" id="ARBA00023004"/>
    </source>
</evidence>
<keyword evidence="5" id="KW-0408">Iron</keyword>
<dbReference type="Gene3D" id="1.20.120.50">
    <property type="entry name" value="Hemerythrin-like"/>
    <property type="match status" value="1"/>
</dbReference>
<protein>
    <recommendedName>
        <fullName evidence="3">diguanylate cyclase</fullName>
        <ecNumber evidence="3">2.7.7.65</ecNumber>
    </recommendedName>
</protein>
<dbReference type="Pfam" id="PF01814">
    <property type="entry name" value="Hemerythrin"/>
    <property type="match status" value="1"/>
</dbReference>
<reference evidence="9" key="1">
    <citation type="journal article" date="2019" name="J. Bacteriol.">
        <title>A Mutagenic Screen Identifies a TonB-Dependent Receptor Required for the Lanthanide Metal Switch in the Type I Methanotroph 'Methylotuvimicrobium buryatense' 5GB1C.</title>
        <authorList>
            <person name="Groom J.D."/>
            <person name="Ford S.M."/>
            <person name="Pesesky M.W."/>
            <person name="Lidstrom M.E."/>
        </authorList>
    </citation>
    <scope>NUCLEOTIDE SEQUENCE [LARGE SCALE GENOMIC DNA]</scope>
    <source>
        <strain evidence="9">5GB1C</strain>
    </source>
</reference>
<dbReference type="SUPFAM" id="SSF47188">
    <property type="entry name" value="Hemerythrin-like"/>
    <property type="match status" value="1"/>
</dbReference>
<dbReference type="SMART" id="SM00267">
    <property type="entry name" value="GGDEF"/>
    <property type="match status" value="1"/>
</dbReference>
<dbReference type="GO" id="GO:0005886">
    <property type="term" value="C:plasma membrane"/>
    <property type="evidence" value="ECO:0007669"/>
    <property type="project" value="TreeGrafter"/>
</dbReference>
<dbReference type="CDD" id="cd01949">
    <property type="entry name" value="GGDEF"/>
    <property type="match status" value="1"/>
</dbReference>
<dbReference type="PANTHER" id="PTHR45138">
    <property type="entry name" value="REGULATORY COMPONENTS OF SENSORY TRANSDUCTION SYSTEM"/>
    <property type="match status" value="1"/>
</dbReference>
<name>A0A4P9UPL4_METBY</name>
<dbReference type="FunFam" id="3.30.70.270:FF:000001">
    <property type="entry name" value="Diguanylate cyclase domain protein"/>
    <property type="match status" value="1"/>
</dbReference>
<dbReference type="NCBIfam" id="TIGR02481">
    <property type="entry name" value="hemeryth_dom"/>
    <property type="match status" value="1"/>
</dbReference>
<dbReference type="KEGG" id="mbur:EQU24_14740"/>
<dbReference type="OrthoDB" id="9813903at2"/>
<organism evidence="8 9">
    <name type="scientific">Methylotuvimicrobium buryatense</name>
    <name type="common">Methylomicrobium buryatense</name>
    <dbReference type="NCBI Taxonomy" id="95641"/>
    <lineage>
        <taxon>Bacteria</taxon>
        <taxon>Pseudomonadati</taxon>
        <taxon>Pseudomonadota</taxon>
        <taxon>Gammaproteobacteria</taxon>
        <taxon>Methylococcales</taxon>
        <taxon>Methylococcaceae</taxon>
        <taxon>Methylotuvimicrobium</taxon>
    </lineage>
</organism>
<evidence type="ECO:0000256" key="2">
    <source>
        <dbReference type="ARBA" id="ARBA00010587"/>
    </source>
</evidence>
<dbReference type="GO" id="GO:1902201">
    <property type="term" value="P:negative regulation of bacterial-type flagellum-dependent cell motility"/>
    <property type="evidence" value="ECO:0007669"/>
    <property type="project" value="TreeGrafter"/>
</dbReference>
<dbReference type="InterPro" id="IPR000160">
    <property type="entry name" value="GGDEF_dom"/>
</dbReference>
<dbReference type="GO" id="GO:0052621">
    <property type="term" value="F:diguanylate cyclase activity"/>
    <property type="evidence" value="ECO:0007669"/>
    <property type="project" value="UniProtKB-EC"/>
</dbReference>
<dbReference type="STRING" id="675511.GCA_000341735_00103"/>
<sequence length="373" mass="41966">MQSFQWGEMYLTGLEVVDEQHHKLVDMINEFGELLTENKLKLDDIESLLSRLADYAQYHFQNEEKIMLEFGIDARHFQFHKKNHDIFIQQVLEMSSELRFVAAVGAKQLLKFLTNWLAYHILGVDQDMARQLAAIQTGASANDAYLAEETNRLQSTEPLLAALVCLFEQLSEQNQALLEMNKTLEMKVQERTQALTDANVQLEKIAMTDALTGLPNRRYAMGVLRQLWDTDYSPTSSLACMMIDADGFKQINDNYGHESGDIVLQALARELNHSVRNDDIVCRLGGDEFIIICTDTPLNGAMYLAKLVRKVVAEMRVKAGMGVWKGSISIGVAVRDQAMEGPDALLKAADDGVYMAKHDGRNCVRSIQVATKD</sequence>
<accession>A0A4P9UPL4</accession>
<evidence type="ECO:0000256" key="4">
    <source>
        <dbReference type="ARBA" id="ARBA00022723"/>
    </source>
</evidence>
<keyword evidence="9" id="KW-1185">Reference proteome</keyword>
<dbReference type="Proteomes" id="UP000305881">
    <property type="component" value="Chromosome"/>
</dbReference>
<dbReference type="NCBIfam" id="TIGR00254">
    <property type="entry name" value="GGDEF"/>
    <property type="match status" value="1"/>
</dbReference>
<dbReference type="NCBIfam" id="NF033749">
    <property type="entry name" value="bact_hemeryth"/>
    <property type="match status" value="1"/>
</dbReference>
<comment type="catalytic activity">
    <reaction evidence="6">
        <text>2 GTP = 3',3'-c-di-GMP + 2 diphosphate</text>
        <dbReference type="Rhea" id="RHEA:24898"/>
        <dbReference type="ChEBI" id="CHEBI:33019"/>
        <dbReference type="ChEBI" id="CHEBI:37565"/>
        <dbReference type="ChEBI" id="CHEBI:58805"/>
        <dbReference type="EC" id="2.7.7.65"/>
    </reaction>
</comment>
<dbReference type="RefSeq" id="WP_017838768.1">
    <property type="nucleotide sequence ID" value="NZ_CP035467.1"/>
</dbReference>
<feature type="domain" description="GGDEF" evidence="7">
    <location>
        <begin position="236"/>
        <end position="369"/>
    </location>
</feature>
<dbReference type="InterPro" id="IPR043128">
    <property type="entry name" value="Rev_trsase/Diguanyl_cyclase"/>
</dbReference>
<evidence type="ECO:0000256" key="1">
    <source>
        <dbReference type="ARBA" id="ARBA00001946"/>
    </source>
</evidence>
<dbReference type="GO" id="GO:0046872">
    <property type="term" value="F:metal ion binding"/>
    <property type="evidence" value="ECO:0007669"/>
    <property type="project" value="UniProtKB-KW"/>
</dbReference>
<keyword evidence="4" id="KW-0479">Metal-binding</keyword>
<dbReference type="AlphaFoldDB" id="A0A4P9UPL4"/>
<dbReference type="EMBL" id="CP035467">
    <property type="protein sequence ID" value="QCW83359.1"/>
    <property type="molecule type" value="Genomic_DNA"/>
</dbReference>
<dbReference type="Gene3D" id="3.30.70.270">
    <property type="match status" value="1"/>
</dbReference>
<evidence type="ECO:0000313" key="9">
    <source>
        <dbReference type="Proteomes" id="UP000305881"/>
    </source>
</evidence>
<comment type="cofactor">
    <cofactor evidence="1">
        <name>Mg(2+)</name>
        <dbReference type="ChEBI" id="CHEBI:18420"/>
    </cofactor>
</comment>
<dbReference type="CDD" id="cd12107">
    <property type="entry name" value="Hemerythrin"/>
    <property type="match status" value="1"/>
</dbReference>
<dbReference type="Pfam" id="PF00990">
    <property type="entry name" value="GGDEF"/>
    <property type="match status" value="1"/>
</dbReference>
<dbReference type="InterPro" id="IPR050469">
    <property type="entry name" value="Diguanylate_Cyclase"/>
</dbReference>
<evidence type="ECO:0000256" key="3">
    <source>
        <dbReference type="ARBA" id="ARBA00012528"/>
    </source>
</evidence>
<dbReference type="InterPro" id="IPR012827">
    <property type="entry name" value="Hemerythrin_metal-bd"/>
</dbReference>
<evidence type="ECO:0000259" key="7">
    <source>
        <dbReference type="PROSITE" id="PS50887"/>
    </source>
</evidence>
<dbReference type="InterPro" id="IPR012312">
    <property type="entry name" value="Hemerythrin-like"/>
</dbReference>
<proteinExistence type="inferred from homology"/>